<feature type="signal peptide" evidence="4">
    <location>
        <begin position="1"/>
        <end position="30"/>
    </location>
</feature>
<dbReference type="STRING" id="36856.ATB98_01595"/>
<dbReference type="EMBL" id="LNQB01000101">
    <property type="protein sequence ID" value="OAP34968.1"/>
    <property type="molecule type" value="Genomic_DNA"/>
</dbReference>
<comment type="subcellular location">
    <subcellularLocation>
        <location evidence="1">Periplasm</location>
    </subcellularLocation>
</comment>
<dbReference type="Proteomes" id="UP000078507">
    <property type="component" value="Unassembled WGS sequence"/>
</dbReference>
<keyword evidence="3" id="KW-0574">Periplasm</keyword>
<organism evidence="5 6">
    <name type="scientific">Sinorhizobium saheli</name>
    <dbReference type="NCBI Taxonomy" id="36856"/>
    <lineage>
        <taxon>Bacteria</taxon>
        <taxon>Pseudomonadati</taxon>
        <taxon>Pseudomonadota</taxon>
        <taxon>Alphaproteobacteria</taxon>
        <taxon>Hyphomicrobiales</taxon>
        <taxon>Rhizobiaceae</taxon>
        <taxon>Sinorhizobium/Ensifer group</taxon>
        <taxon>Sinorhizobium</taxon>
    </lineage>
</organism>
<dbReference type="PANTHER" id="PTHR43649:SF32">
    <property type="entry name" value="SUGAR BINDING SECRETED PROTEIN"/>
    <property type="match status" value="1"/>
</dbReference>
<dbReference type="CDD" id="cd13585">
    <property type="entry name" value="PBP2_TMBP_like"/>
    <property type="match status" value="1"/>
</dbReference>
<name>A0A178XIA9_SINSA</name>
<evidence type="ECO:0000313" key="5">
    <source>
        <dbReference type="EMBL" id="OAP34968.1"/>
    </source>
</evidence>
<accession>A0A178XIA9</accession>
<dbReference type="PANTHER" id="PTHR43649">
    <property type="entry name" value="ARABINOSE-BINDING PROTEIN-RELATED"/>
    <property type="match status" value="1"/>
</dbReference>
<feature type="chain" id="PRO_5008096885" evidence="4">
    <location>
        <begin position="31"/>
        <end position="424"/>
    </location>
</feature>
<dbReference type="Pfam" id="PF13416">
    <property type="entry name" value="SBP_bac_8"/>
    <property type="match status" value="1"/>
</dbReference>
<comment type="caution">
    <text evidence="5">The sequence shown here is derived from an EMBL/GenBank/DDBJ whole genome shotgun (WGS) entry which is preliminary data.</text>
</comment>
<dbReference type="OrthoDB" id="2515046at2"/>
<proteinExistence type="inferred from homology"/>
<comment type="similarity">
    <text evidence="2">Belongs to the bacterial solute-binding protein 1 family.</text>
</comment>
<evidence type="ECO:0000313" key="6">
    <source>
        <dbReference type="Proteomes" id="UP000078507"/>
    </source>
</evidence>
<evidence type="ECO:0000256" key="4">
    <source>
        <dbReference type="SAM" id="SignalP"/>
    </source>
</evidence>
<dbReference type="InterPro" id="IPR006059">
    <property type="entry name" value="SBP"/>
</dbReference>
<keyword evidence="4" id="KW-0732">Signal</keyword>
<dbReference type="GO" id="GO:0042597">
    <property type="term" value="C:periplasmic space"/>
    <property type="evidence" value="ECO:0007669"/>
    <property type="project" value="UniProtKB-SubCell"/>
</dbReference>
<evidence type="ECO:0000256" key="3">
    <source>
        <dbReference type="ARBA" id="ARBA00022764"/>
    </source>
</evidence>
<keyword evidence="6" id="KW-1185">Reference proteome</keyword>
<protein>
    <submittedName>
        <fullName evidence="5">ABC transporter substrate-binding protein</fullName>
    </submittedName>
</protein>
<evidence type="ECO:0000256" key="2">
    <source>
        <dbReference type="ARBA" id="ARBA00008520"/>
    </source>
</evidence>
<dbReference type="AlphaFoldDB" id="A0A178XIA9"/>
<dbReference type="SUPFAM" id="SSF53850">
    <property type="entry name" value="Periplasmic binding protein-like II"/>
    <property type="match status" value="1"/>
</dbReference>
<evidence type="ECO:0000256" key="1">
    <source>
        <dbReference type="ARBA" id="ARBA00004418"/>
    </source>
</evidence>
<sequence>MDNLARAYLPRIAGLALAGASFLAVTAAEAKEITIWCWDPNFNVAIMKEAGARYTKTHPDVTFNVVDFAKTDVEQKLQTGLASGTADALPDIVLIEDYGAQKYLQSFPGAFAPLSGTVDYSGFAPYKAEVMTVDGQVYGMPFDSGVTGLYYRKDYLEQAGFKPEDMQNLTWDRFIEIGKQVEAKTGKKMMGLDPNDAGIVRIMMQSAGQWYFDKEGKPNITGNAALKAALETVGKIMQADIYKPANGWTDWVGTFTSGDVATVVTGVWITGTVKAQPDQAGKWGVAPIPALAVDGATHASNLGGSSWYVLESSAEKAEAIDFLNEIYGKDIDFYQKILQERGAVGTLLAARGGAAYEAADPFFGGEKVWQTFSDWLSKVPSVNYGVFTNEADTAVTAQLPAITQGTPVDEVLKAIDSEISGQIQ</sequence>
<reference evidence="5 6" key="1">
    <citation type="submission" date="2015-11" db="EMBL/GenBank/DDBJ databases">
        <title>Ensifer anhuiense sp. nov., an effective nitrogen fixation bacterium with Glycine soja.</title>
        <authorList>
            <person name="Yan H."/>
            <person name="Chen W."/>
        </authorList>
    </citation>
    <scope>NUCLEOTIDE SEQUENCE [LARGE SCALE GENOMIC DNA]</scope>
    <source>
        <strain evidence="5 6">LMG 7837</strain>
    </source>
</reference>
<gene>
    <name evidence="5" type="ORF">ATB98_01595</name>
</gene>
<dbReference type="RefSeq" id="WP_066878950.1">
    <property type="nucleotide sequence ID" value="NZ_LNQB01000101.1"/>
</dbReference>
<dbReference type="Gene3D" id="3.40.190.10">
    <property type="entry name" value="Periplasmic binding protein-like II"/>
    <property type="match status" value="1"/>
</dbReference>
<dbReference type="InterPro" id="IPR050490">
    <property type="entry name" value="Bact_solute-bd_prot1"/>
</dbReference>